<name>A0AAV4IDB5_9GAST</name>
<keyword evidence="3" id="KW-1185">Reference proteome</keyword>
<feature type="compositionally biased region" description="Polar residues" evidence="1">
    <location>
        <begin position="30"/>
        <end position="42"/>
    </location>
</feature>
<protein>
    <submittedName>
        <fullName evidence="2">Nesprin-2-like isoform X9</fullName>
    </submittedName>
</protein>
<sequence>MSLPNTANGQLLQWENQDGVHPLQDDRSNPNRPAQTPLHNVGQVTVNPNHSRALDLSSLLLNSDPLSGHFMPAPPMDSFINSFGPPQGANPHLPLQPFPADVFHSYAHNAMTHPTSMAPLPNGFPGYVVNAPSSLPPHMAQPPYIDQGYVSGINTPNIMPQPYVDQGYLSGANHPRLPLSYNGGLSEHLINLQTHPNYSYPSVSMIPQPVPNHFLPMQPQQTLSLPGAFVQPRPATNPCASVQPQPSSNPDASVQPQPATSPSASVQPRPATNSEASVQPRPATNPEALVQPQPTQNPSASVQPRPATNHGALLQPQLYSNSGALAQPQLYSNPGAFSQPQLYSNPGAFSQPQLYPNPGAIVQPQQDNTHARYDDWLPQVQLPNPLQDSAFRGVYGGIHDPHPVAHVANNSNVSDSNDVVLNINNFSACPCCDRPLQTTATRGGDGGVHDPYPDANVANNSKVSNSKDIVLNVNTCTGCPCSHWSTQRRSDGSQAELASADRGVGRRTHDARPIAHVTNNPEVHNSNDVVININNFSDCPCSNRSKPGRRDGSET</sequence>
<feature type="region of interest" description="Disordered" evidence="1">
    <location>
        <begin position="227"/>
        <end position="308"/>
    </location>
</feature>
<feature type="compositionally biased region" description="Polar residues" evidence="1">
    <location>
        <begin position="292"/>
        <end position="302"/>
    </location>
</feature>
<accession>A0AAV4IDB5</accession>
<reference evidence="2 3" key="1">
    <citation type="journal article" date="2021" name="Elife">
        <title>Chloroplast acquisition without the gene transfer in kleptoplastic sea slugs, Plakobranchus ocellatus.</title>
        <authorList>
            <person name="Maeda T."/>
            <person name="Takahashi S."/>
            <person name="Yoshida T."/>
            <person name="Shimamura S."/>
            <person name="Takaki Y."/>
            <person name="Nagai Y."/>
            <person name="Toyoda A."/>
            <person name="Suzuki Y."/>
            <person name="Arimoto A."/>
            <person name="Ishii H."/>
            <person name="Satoh N."/>
            <person name="Nishiyama T."/>
            <person name="Hasebe M."/>
            <person name="Maruyama T."/>
            <person name="Minagawa J."/>
            <person name="Obokata J."/>
            <person name="Shigenobu S."/>
        </authorList>
    </citation>
    <scope>NUCLEOTIDE SEQUENCE [LARGE SCALE GENOMIC DNA]</scope>
</reference>
<organism evidence="2 3">
    <name type="scientific">Elysia marginata</name>
    <dbReference type="NCBI Taxonomy" id="1093978"/>
    <lineage>
        <taxon>Eukaryota</taxon>
        <taxon>Metazoa</taxon>
        <taxon>Spiralia</taxon>
        <taxon>Lophotrochozoa</taxon>
        <taxon>Mollusca</taxon>
        <taxon>Gastropoda</taxon>
        <taxon>Heterobranchia</taxon>
        <taxon>Euthyneura</taxon>
        <taxon>Panpulmonata</taxon>
        <taxon>Sacoglossa</taxon>
        <taxon>Placobranchoidea</taxon>
        <taxon>Plakobranchidae</taxon>
        <taxon>Elysia</taxon>
    </lineage>
</organism>
<dbReference type="AlphaFoldDB" id="A0AAV4IDB5"/>
<comment type="caution">
    <text evidence="2">The sequence shown here is derived from an EMBL/GenBank/DDBJ whole genome shotgun (WGS) entry which is preliminary data.</text>
</comment>
<feature type="region of interest" description="Disordered" evidence="1">
    <location>
        <begin position="20"/>
        <end position="42"/>
    </location>
</feature>
<proteinExistence type="predicted"/>
<dbReference type="Proteomes" id="UP000762676">
    <property type="component" value="Unassembled WGS sequence"/>
</dbReference>
<gene>
    <name evidence="2" type="ORF">ElyMa_002968900</name>
</gene>
<feature type="compositionally biased region" description="Polar residues" evidence="1">
    <location>
        <begin position="238"/>
        <end position="277"/>
    </location>
</feature>
<dbReference type="EMBL" id="BMAT01006117">
    <property type="protein sequence ID" value="GFS06606.1"/>
    <property type="molecule type" value="Genomic_DNA"/>
</dbReference>
<evidence type="ECO:0000256" key="1">
    <source>
        <dbReference type="SAM" id="MobiDB-lite"/>
    </source>
</evidence>
<evidence type="ECO:0000313" key="2">
    <source>
        <dbReference type="EMBL" id="GFS06606.1"/>
    </source>
</evidence>
<evidence type="ECO:0000313" key="3">
    <source>
        <dbReference type="Proteomes" id="UP000762676"/>
    </source>
</evidence>